<sequence>MISLPILDNLYHLAMMGDIQGIEQTLKEIAVTDASAQGLVDKLYTLAANFQIKQIQHLLLAHISLKKRP</sequence>
<dbReference type="RefSeq" id="WP_193994225.1">
    <property type="nucleotide sequence ID" value="NZ_JADEXP010000154.1"/>
</dbReference>
<proteinExistence type="predicted"/>
<accession>A0A928ZVK5</accession>
<comment type="caution">
    <text evidence="1">The sequence shown here is derived from an EMBL/GenBank/DDBJ whole genome shotgun (WGS) entry which is preliminary data.</text>
</comment>
<dbReference type="Proteomes" id="UP000615026">
    <property type="component" value="Unassembled WGS sequence"/>
</dbReference>
<keyword evidence="2" id="KW-1185">Reference proteome</keyword>
<dbReference type="AlphaFoldDB" id="A0A928ZVK5"/>
<name>A0A928ZVK5_LEPEC</name>
<organism evidence="1 2">
    <name type="scientific">Leptolyngbya cf. ectocarpi LEGE 11479</name>
    <dbReference type="NCBI Taxonomy" id="1828722"/>
    <lineage>
        <taxon>Bacteria</taxon>
        <taxon>Bacillati</taxon>
        <taxon>Cyanobacteriota</taxon>
        <taxon>Cyanophyceae</taxon>
        <taxon>Leptolyngbyales</taxon>
        <taxon>Leptolyngbyaceae</taxon>
        <taxon>Leptolyngbya group</taxon>
        <taxon>Leptolyngbya</taxon>
    </lineage>
</organism>
<evidence type="ECO:0000313" key="2">
    <source>
        <dbReference type="Proteomes" id="UP000615026"/>
    </source>
</evidence>
<evidence type="ECO:0000313" key="1">
    <source>
        <dbReference type="EMBL" id="MBE9068277.1"/>
    </source>
</evidence>
<reference evidence="1" key="1">
    <citation type="submission" date="2020-10" db="EMBL/GenBank/DDBJ databases">
        <authorList>
            <person name="Castelo-Branco R."/>
            <person name="Eusebio N."/>
            <person name="Adriana R."/>
            <person name="Vieira A."/>
            <person name="Brugerolle De Fraissinette N."/>
            <person name="Rezende De Castro R."/>
            <person name="Schneider M.P."/>
            <person name="Vasconcelos V."/>
            <person name="Leao P.N."/>
        </authorList>
    </citation>
    <scope>NUCLEOTIDE SEQUENCE</scope>
    <source>
        <strain evidence="1">LEGE 11479</strain>
    </source>
</reference>
<protein>
    <submittedName>
        <fullName evidence="1">Uncharacterized protein</fullName>
    </submittedName>
</protein>
<dbReference type="EMBL" id="JADEXP010000154">
    <property type="protein sequence ID" value="MBE9068277.1"/>
    <property type="molecule type" value="Genomic_DNA"/>
</dbReference>
<gene>
    <name evidence="1" type="ORF">IQ260_16620</name>
</gene>